<accession>A0A1H5A383</accession>
<dbReference type="EMBL" id="FNTJ01000003">
    <property type="protein sequence ID" value="SED36853.1"/>
    <property type="molecule type" value="Genomic_DNA"/>
</dbReference>
<keyword evidence="2" id="KW-1185">Reference proteome</keyword>
<evidence type="ECO:0000313" key="1">
    <source>
        <dbReference type="EMBL" id="SED36853.1"/>
    </source>
</evidence>
<evidence type="ECO:0000313" key="2">
    <source>
        <dbReference type="Proteomes" id="UP000198982"/>
    </source>
</evidence>
<name>A0A1H5A383_9PSED</name>
<organism evidence="1 2">
    <name type="scientific">Pseudomonas saponiphila</name>
    <dbReference type="NCBI Taxonomy" id="556534"/>
    <lineage>
        <taxon>Bacteria</taxon>
        <taxon>Pseudomonadati</taxon>
        <taxon>Pseudomonadota</taxon>
        <taxon>Gammaproteobacteria</taxon>
        <taxon>Pseudomonadales</taxon>
        <taxon>Pseudomonadaceae</taxon>
        <taxon>Pseudomonas</taxon>
    </lineage>
</organism>
<sequence length="94" mass="9981">MVNQIALNPGVELAEIDGITSITVEGEKIRIVFADGVEASVGRSDLNPNKFDIFFPNPNHVPGENMAGSFMLLLTGDAVVKQVNELAAKAAKTN</sequence>
<reference evidence="2" key="1">
    <citation type="submission" date="2016-10" db="EMBL/GenBank/DDBJ databases">
        <authorList>
            <person name="Varghese N."/>
            <person name="Submissions S."/>
        </authorList>
    </citation>
    <scope>NUCLEOTIDE SEQUENCE [LARGE SCALE GENOMIC DNA]</scope>
    <source>
        <strain evidence="2">DSM 9751</strain>
    </source>
</reference>
<protein>
    <submittedName>
        <fullName evidence="1">Uncharacterized protein</fullName>
    </submittedName>
</protein>
<gene>
    <name evidence="1" type="ORF">SAMN05216178_6966</name>
</gene>
<proteinExistence type="predicted"/>
<dbReference type="Proteomes" id="UP000198982">
    <property type="component" value="Unassembled WGS sequence"/>
</dbReference>
<dbReference type="AlphaFoldDB" id="A0A1H5A383"/>